<sequence length="239" mass="27417">MLKKVFLGICIFTTIVLSDEITSFTAIKYKADFSKQDHKTQQAIVNEYSKLKKMAKTVEATSLKGDSDFEVAKNLLLIDIWSKKFIQSYNPSEDELKKLYIEQKPSVVAKYELRNILVSYEKNADMILDKLNQIQNPKEKKNSFIKYVKSVSNDNTSKNNDGLSPLVDENRLNPEIREALKDKKVGDIVKVNIKDLGTQIIYLEKYIPQKEATFEESKDALRELAKKLALNSQIELLSK</sequence>
<keyword evidence="5 6" id="KW-0413">Isomerase</keyword>
<dbReference type="InterPro" id="IPR046357">
    <property type="entry name" value="PPIase_dom_sf"/>
</dbReference>
<reference evidence="9 10" key="1">
    <citation type="submission" date="2019-05" db="EMBL/GenBank/DDBJ databases">
        <title>Arcobacter cibarius and Arcobacter thereius providing challenges in identification an antibiotic susceptibility and Quinolone resistance.</title>
        <authorList>
            <person name="Busch A."/>
            <person name="Hanel I."/>
            <person name="Hotzel H."/>
            <person name="Tomaso H."/>
        </authorList>
    </citation>
    <scope>NUCLEOTIDE SEQUENCE [LARGE SCALE GENOMIC DNA]</scope>
    <source>
        <strain evidence="9 10">16CS0831-2</strain>
    </source>
</reference>
<dbReference type="AlphaFoldDB" id="A0A7L5JQF1"/>
<evidence type="ECO:0000313" key="10">
    <source>
        <dbReference type="Proteomes" id="UP000305417"/>
    </source>
</evidence>
<reference evidence="8 11" key="2">
    <citation type="submission" date="2020-05" db="EMBL/GenBank/DDBJ databases">
        <title>Complete genome sequencing of Campylobacter and Arcobacter type strains.</title>
        <authorList>
            <person name="Miller W.G."/>
            <person name="Yee E."/>
        </authorList>
    </citation>
    <scope>NUCLEOTIDE SEQUENCE [LARGE SCALE GENOMIC DNA]</scope>
    <source>
        <strain evidence="8 11">LMG 21996</strain>
    </source>
</reference>
<proteinExistence type="predicted"/>
<evidence type="ECO:0000256" key="2">
    <source>
        <dbReference type="ARBA" id="ARBA00013194"/>
    </source>
</evidence>
<dbReference type="OrthoDB" id="5343439at2"/>
<evidence type="ECO:0000256" key="1">
    <source>
        <dbReference type="ARBA" id="ARBA00000971"/>
    </source>
</evidence>
<name>A0A7L5JQF1_9BACT</name>
<dbReference type="InterPro" id="IPR000297">
    <property type="entry name" value="PPIase_PpiC"/>
</dbReference>
<evidence type="ECO:0000256" key="6">
    <source>
        <dbReference type="PROSITE-ProRule" id="PRU00278"/>
    </source>
</evidence>
<feature type="domain" description="PpiC" evidence="7">
    <location>
        <begin position="108"/>
        <end position="205"/>
    </location>
</feature>
<evidence type="ECO:0000259" key="7">
    <source>
        <dbReference type="PROSITE" id="PS50198"/>
    </source>
</evidence>
<dbReference type="InterPro" id="IPR050245">
    <property type="entry name" value="PrsA_foldase"/>
</dbReference>
<dbReference type="EC" id="5.2.1.8" evidence="2"/>
<dbReference type="Proteomes" id="UP000305417">
    <property type="component" value="Unassembled WGS sequence"/>
</dbReference>
<keyword evidence="10" id="KW-1185">Reference proteome</keyword>
<dbReference type="KEGG" id="acib:ACBT_1552"/>
<evidence type="ECO:0000313" key="8">
    <source>
        <dbReference type="EMBL" id="QKJ27452.1"/>
    </source>
</evidence>
<dbReference type="SUPFAM" id="SSF54534">
    <property type="entry name" value="FKBP-like"/>
    <property type="match status" value="1"/>
</dbReference>
<protein>
    <recommendedName>
        <fullName evidence="2">peptidylprolyl isomerase</fullName>
        <ecNumber evidence="2">5.2.1.8</ecNumber>
    </recommendedName>
</protein>
<dbReference type="Gene3D" id="3.10.50.40">
    <property type="match status" value="1"/>
</dbReference>
<dbReference type="Proteomes" id="UP000509513">
    <property type="component" value="Chromosome"/>
</dbReference>
<dbReference type="PANTHER" id="PTHR47245:SF1">
    <property type="entry name" value="FOLDASE PROTEIN PRSA"/>
    <property type="match status" value="1"/>
</dbReference>
<evidence type="ECO:0000313" key="9">
    <source>
        <dbReference type="EMBL" id="TLS98798.1"/>
    </source>
</evidence>
<evidence type="ECO:0000256" key="4">
    <source>
        <dbReference type="ARBA" id="ARBA00023110"/>
    </source>
</evidence>
<evidence type="ECO:0000256" key="3">
    <source>
        <dbReference type="ARBA" id="ARBA00022729"/>
    </source>
</evidence>
<comment type="catalytic activity">
    <reaction evidence="1">
        <text>[protein]-peptidylproline (omega=180) = [protein]-peptidylproline (omega=0)</text>
        <dbReference type="Rhea" id="RHEA:16237"/>
        <dbReference type="Rhea" id="RHEA-COMP:10747"/>
        <dbReference type="Rhea" id="RHEA-COMP:10748"/>
        <dbReference type="ChEBI" id="CHEBI:83833"/>
        <dbReference type="ChEBI" id="CHEBI:83834"/>
        <dbReference type="EC" id="5.2.1.8"/>
    </reaction>
</comment>
<evidence type="ECO:0000256" key="5">
    <source>
        <dbReference type="ARBA" id="ARBA00023235"/>
    </source>
</evidence>
<dbReference type="GO" id="GO:0003755">
    <property type="term" value="F:peptidyl-prolyl cis-trans isomerase activity"/>
    <property type="evidence" value="ECO:0007669"/>
    <property type="project" value="UniProtKB-KW"/>
</dbReference>
<dbReference type="PANTHER" id="PTHR47245">
    <property type="entry name" value="PEPTIDYLPROLYL ISOMERASE"/>
    <property type="match status" value="1"/>
</dbReference>
<keyword evidence="3" id="KW-0732">Signal</keyword>
<dbReference type="RefSeq" id="WP_024776136.1">
    <property type="nucleotide sequence ID" value="NZ_CP054051.1"/>
</dbReference>
<keyword evidence="4 6" id="KW-0697">Rotamase</keyword>
<dbReference type="PROSITE" id="PS50198">
    <property type="entry name" value="PPIC_PPIASE_2"/>
    <property type="match status" value="1"/>
</dbReference>
<dbReference type="Pfam" id="PF00639">
    <property type="entry name" value="Rotamase"/>
    <property type="match status" value="1"/>
</dbReference>
<dbReference type="EMBL" id="VBUC01000013">
    <property type="protein sequence ID" value="TLS98798.1"/>
    <property type="molecule type" value="Genomic_DNA"/>
</dbReference>
<gene>
    <name evidence="8" type="ORF">ACBT_1552</name>
    <name evidence="9" type="ORF">FE247_06510</name>
</gene>
<evidence type="ECO:0000313" key="11">
    <source>
        <dbReference type="Proteomes" id="UP000509513"/>
    </source>
</evidence>
<accession>A0A7L5JQF1</accession>
<dbReference type="EMBL" id="CP054051">
    <property type="protein sequence ID" value="QKJ27452.1"/>
    <property type="molecule type" value="Genomic_DNA"/>
</dbReference>
<organism evidence="8 11">
    <name type="scientific">Aliarcobacter cibarius</name>
    <dbReference type="NCBI Taxonomy" id="255507"/>
    <lineage>
        <taxon>Bacteria</taxon>
        <taxon>Pseudomonadati</taxon>
        <taxon>Campylobacterota</taxon>
        <taxon>Epsilonproteobacteria</taxon>
        <taxon>Campylobacterales</taxon>
        <taxon>Arcobacteraceae</taxon>
        <taxon>Aliarcobacter</taxon>
    </lineage>
</organism>